<dbReference type="Gene3D" id="3.30.70.3490">
    <property type="match status" value="1"/>
</dbReference>
<dbReference type="GO" id="GO:0016020">
    <property type="term" value="C:membrane"/>
    <property type="evidence" value="ECO:0007669"/>
    <property type="project" value="TreeGrafter"/>
</dbReference>
<dbReference type="PANTHER" id="PTHR10972">
    <property type="entry name" value="OXYSTEROL-BINDING PROTEIN-RELATED"/>
    <property type="match status" value="1"/>
</dbReference>
<protein>
    <submittedName>
        <fullName evidence="5">Oxysterol-binding protein-like protein</fullName>
    </submittedName>
</protein>
<evidence type="ECO:0000256" key="2">
    <source>
        <dbReference type="RuleBase" id="RU003844"/>
    </source>
</evidence>
<gene>
    <name evidence="5" type="ORF">AYI69_g9584</name>
</gene>
<dbReference type="InterPro" id="IPR000648">
    <property type="entry name" value="Oxysterol-bd"/>
</dbReference>
<dbReference type="Proteomes" id="UP000187429">
    <property type="component" value="Unassembled WGS sequence"/>
</dbReference>
<name>A0A1R1XBN0_9FUNG</name>
<dbReference type="AlphaFoldDB" id="A0A1R1XBN0"/>
<dbReference type="Gene3D" id="2.40.160.120">
    <property type="match status" value="1"/>
</dbReference>
<feature type="compositionally biased region" description="Polar residues" evidence="4">
    <location>
        <begin position="358"/>
        <end position="379"/>
    </location>
</feature>
<dbReference type="GO" id="GO:0005829">
    <property type="term" value="C:cytosol"/>
    <property type="evidence" value="ECO:0007669"/>
    <property type="project" value="TreeGrafter"/>
</dbReference>
<keyword evidence="6" id="KW-1185">Reference proteome</keyword>
<sequence>MSKPYDNNNNEEVLDEEPKNIILSMISQLGTNMDLSRVTLPTFVLEPRSFTERVTDFMLHPDILVESSNATDPIQRFILIVKYYMSGWHIHPKGVKKPYNPVLGEFFRNDCQIENKSKFYFVSEQVSHHPPITAFTNYCPDEGIYIKGDMRPRGKFLGNSVSVHLGGSSEIFLSKHDENYSVNYPNMYTRGVLFGKMVLEMGDKAHITCKKLDLIYKVEFKTKGFFSGQYNEVAGKIKRISTDEVLYEISGNWQHKMTILNKKTKVSEVLFDSSTENITKLNVADIDSQEDNESRRKWRFVTKALANRNLDQATEEKTKIEEEQRESIKERKSKNIEWKPRFFYLGKDEKYHPKLEFSSLTGDNSENNSKVQNFIFSKP</sequence>
<dbReference type="OrthoDB" id="14833at2759"/>
<comment type="caution">
    <text evidence="5">The sequence shown here is derived from an EMBL/GenBank/DDBJ whole genome shotgun (WGS) entry which is preliminary data.</text>
</comment>
<dbReference type="SUPFAM" id="SSF144000">
    <property type="entry name" value="Oxysterol-binding protein-like"/>
    <property type="match status" value="1"/>
</dbReference>
<dbReference type="Gene3D" id="1.10.287.2720">
    <property type="match status" value="1"/>
</dbReference>
<dbReference type="Pfam" id="PF01237">
    <property type="entry name" value="Oxysterol_BP"/>
    <property type="match status" value="1"/>
</dbReference>
<dbReference type="FunFam" id="1.10.287.2720:FF:000001">
    <property type="entry name" value="Oxysterol-binding OBPalpha"/>
    <property type="match status" value="1"/>
</dbReference>
<reference evidence="6" key="1">
    <citation type="submission" date="2017-01" db="EMBL/GenBank/DDBJ databases">
        <authorList>
            <person name="Wang Y."/>
            <person name="White M."/>
            <person name="Kvist S."/>
            <person name="Moncalvo J.-M."/>
        </authorList>
    </citation>
    <scope>NUCLEOTIDE SEQUENCE [LARGE SCALE GENOMIC DNA]</scope>
    <source>
        <strain evidence="6">ID-206-W2</strain>
    </source>
</reference>
<feature type="coiled-coil region" evidence="3">
    <location>
        <begin position="303"/>
        <end position="330"/>
    </location>
</feature>
<dbReference type="EMBL" id="LSSM01005734">
    <property type="protein sequence ID" value="OMJ12052.1"/>
    <property type="molecule type" value="Genomic_DNA"/>
</dbReference>
<evidence type="ECO:0000313" key="6">
    <source>
        <dbReference type="Proteomes" id="UP000187429"/>
    </source>
</evidence>
<dbReference type="InterPro" id="IPR018494">
    <property type="entry name" value="Oxysterol-bd_CS"/>
</dbReference>
<dbReference type="InterPro" id="IPR037239">
    <property type="entry name" value="OSBP_sf"/>
</dbReference>
<proteinExistence type="inferred from homology"/>
<dbReference type="GO" id="GO:0032934">
    <property type="term" value="F:sterol binding"/>
    <property type="evidence" value="ECO:0007669"/>
    <property type="project" value="TreeGrafter"/>
</dbReference>
<dbReference type="PANTHER" id="PTHR10972:SF102">
    <property type="entry name" value="OXYSTEROL-BINDING PROTEIN"/>
    <property type="match status" value="1"/>
</dbReference>
<feature type="region of interest" description="Disordered" evidence="4">
    <location>
        <begin position="357"/>
        <end position="379"/>
    </location>
</feature>
<evidence type="ECO:0000256" key="4">
    <source>
        <dbReference type="SAM" id="MobiDB-lite"/>
    </source>
</evidence>
<organism evidence="5 6">
    <name type="scientific">Smittium culicis</name>
    <dbReference type="NCBI Taxonomy" id="133412"/>
    <lineage>
        <taxon>Eukaryota</taxon>
        <taxon>Fungi</taxon>
        <taxon>Fungi incertae sedis</taxon>
        <taxon>Zoopagomycota</taxon>
        <taxon>Kickxellomycotina</taxon>
        <taxon>Harpellomycetes</taxon>
        <taxon>Harpellales</taxon>
        <taxon>Legeriomycetaceae</taxon>
        <taxon>Smittium</taxon>
    </lineage>
</organism>
<evidence type="ECO:0000256" key="3">
    <source>
        <dbReference type="SAM" id="Coils"/>
    </source>
</evidence>
<evidence type="ECO:0000256" key="1">
    <source>
        <dbReference type="ARBA" id="ARBA00008842"/>
    </source>
</evidence>
<keyword evidence="3" id="KW-0175">Coiled coil</keyword>
<comment type="similarity">
    <text evidence="1 2">Belongs to the OSBP family.</text>
</comment>
<evidence type="ECO:0000313" key="5">
    <source>
        <dbReference type="EMBL" id="OMJ12052.1"/>
    </source>
</evidence>
<dbReference type="PROSITE" id="PS01013">
    <property type="entry name" value="OSBP"/>
    <property type="match status" value="1"/>
</dbReference>
<accession>A0A1R1XBN0</accession>